<name>A0A858RAX1_9PROT</name>
<accession>A0A858RAX1</accession>
<dbReference type="Pfam" id="PF05987">
    <property type="entry name" value="DUF898"/>
    <property type="match status" value="1"/>
</dbReference>
<reference evidence="2" key="1">
    <citation type="submission" date="2020-04" db="EMBL/GenBank/DDBJ databases">
        <title>A desert anoxygenic phototrophic bacterium fixes CO2 using RubisCO under aerobic conditions.</title>
        <authorList>
            <person name="Tang K."/>
        </authorList>
    </citation>
    <scope>NUCLEOTIDE SEQUENCE [LARGE SCALE GENOMIC DNA]</scope>
    <source>
        <strain evidence="2">MIMtkB3</strain>
    </source>
</reference>
<dbReference type="Proteomes" id="UP000501891">
    <property type="component" value="Chromosome"/>
</dbReference>
<keyword evidence="3" id="KW-1185">Reference proteome</keyword>
<dbReference type="KEGG" id="acru:HHL28_16735"/>
<feature type="transmembrane region" description="Helical" evidence="1">
    <location>
        <begin position="214"/>
        <end position="234"/>
    </location>
</feature>
<dbReference type="EMBL" id="CP051775">
    <property type="protein sequence ID" value="QJE74491.1"/>
    <property type="molecule type" value="Genomic_DNA"/>
</dbReference>
<evidence type="ECO:0000256" key="1">
    <source>
        <dbReference type="SAM" id="Phobius"/>
    </source>
</evidence>
<evidence type="ECO:0000313" key="3">
    <source>
        <dbReference type="Proteomes" id="UP000501891"/>
    </source>
</evidence>
<feature type="transmembrane region" description="Helical" evidence="1">
    <location>
        <begin position="77"/>
        <end position="101"/>
    </location>
</feature>
<feature type="transmembrane region" description="Helical" evidence="1">
    <location>
        <begin position="153"/>
        <end position="177"/>
    </location>
</feature>
<feature type="transmembrane region" description="Helical" evidence="1">
    <location>
        <begin position="254"/>
        <end position="273"/>
    </location>
</feature>
<keyword evidence="1" id="KW-0812">Transmembrane</keyword>
<gene>
    <name evidence="2" type="ORF">HHL28_16735</name>
</gene>
<keyword evidence="1" id="KW-0472">Membrane</keyword>
<feature type="transmembrane region" description="Helical" evidence="1">
    <location>
        <begin position="303"/>
        <end position="327"/>
    </location>
</feature>
<feature type="transmembrane region" description="Helical" evidence="1">
    <location>
        <begin position="189"/>
        <end position="207"/>
    </location>
</feature>
<evidence type="ECO:0000313" key="2">
    <source>
        <dbReference type="EMBL" id="QJE74491.1"/>
    </source>
</evidence>
<feature type="transmembrane region" description="Helical" evidence="1">
    <location>
        <begin position="107"/>
        <end position="132"/>
    </location>
</feature>
<feature type="transmembrane region" description="Helical" evidence="1">
    <location>
        <begin position="26"/>
        <end position="48"/>
    </location>
</feature>
<keyword evidence="1" id="KW-1133">Transmembrane helix</keyword>
<proteinExistence type="predicted"/>
<protein>
    <submittedName>
        <fullName evidence="2">DUF898 domain-containing protein</fullName>
    </submittedName>
</protein>
<dbReference type="InterPro" id="IPR010295">
    <property type="entry name" value="DUF898"/>
</dbReference>
<feature type="transmembrane region" description="Helical" evidence="1">
    <location>
        <begin position="339"/>
        <end position="359"/>
    </location>
</feature>
<organism evidence="2 3">
    <name type="scientific">Aerophototrophica crusticola</name>
    <dbReference type="NCBI Taxonomy" id="1709002"/>
    <lineage>
        <taxon>Bacteria</taxon>
        <taxon>Pseudomonadati</taxon>
        <taxon>Pseudomonadota</taxon>
        <taxon>Alphaproteobacteria</taxon>
        <taxon>Rhodospirillales</taxon>
        <taxon>Rhodospirillaceae</taxon>
        <taxon>Aerophototrophica</taxon>
    </lineage>
</organism>
<sequence length="410" mass="44814">MVVAYAEEPVTGGEPPVVAFEGRRGAFLRLLLVNMLLNLVTLGIYRFWARTRVRRALWSMVRLRGEPLAYTGTGKELFIGFLVAMLVLLPVFVVITIIQNLVPPTEFLLVIGVNTGLGLLFGVLGVLAMYFARRYLLTRTAWRGIHAGQDGGWAAFTWAHLKAYVLVAVTLGLALPWAQARTYNYRMGVTWFGTGRFGANAAAGPLVPAYMAVWVTYALAYAFFFASFLPFMGWQAEAAAARQAGGAMPPFPGFGYLWIPAVVLFLAGMFLYARYLLVRFRHFTAHTWLEGTGFRCDIRTRQALYVAVVYLLLLVGAAAVLGGLSYLLIKAADGPGAKVFAGLVPILASFLFVLLMGMINQAWFAFEALRLICANLQASDPTVADEFLNRGAVAPRRGEGLADAIGDIGF</sequence>
<dbReference type="AlphaFoldDB" id="A0A858RAX1"/>